<keyword evidence="3 5" id="KW-0820">tRNA-binding</keyword>
<feature type="short sequence motif" description="Gly-cisPro motif, important for rejection of L-amino acids" evidence="5">
    <location>
        <begin position="137"/>
        <end position="138"/>
    </location>
</feature>
<comment type="domain">
    <text evidence="5">A Gly-cisPro motif from one monomer fits into the active site of the other monomer to allow specific chiral rejection of L-amino acids.</text>
</comment>
<evidence type="ECO:0000256" key="3">
    <source>
        <dbReference type="ARBA" id="ARBA00022555"/>
    </source>
</evidence>
<evidence type="ECO:0000256" key="2">
    <source>
        <dbReference type="ARBA" id="ARBA00022490"/>
    </source>
</evidence>
<dbReference type="Proteomes" id="UP000257607">
    <property type="component" value="Chromosome"/>
</dbReference>
<evidence type="ECO:0000256" key="5">
    <source>
        <dbReference type="HAMAP-Rule" id="MF_00518"/>
    </source>
</evidence>
<evidence type="ECO:0000313" key="9">
    <source>
        <dbReference type="Proteomes" id="UP000257607"/>
    </source>
</evidence>
<comment type="catalytic activity">
    <reaction evidence="5">
        <text>glycyl-tRNA(Ala) + H2O = tRNA(Ala) + glycine + H(+)</text>
        <dbReference type="Rhea" id="RHEA:53744"/>
        <dbReference type="Rhea" id="RHEA-COMP:9657"/>
        <dbReference type="Rhea" id="RHEA-COMP:13640"/>
        <dbReference type="ChEBI" id="CHEBI:15377"/>
        <dbReference type="ChEBI" id="CHEBI:15378"/>
        <dbReference type="ChEBI" id="CHEBI:57305"/>
        <dbReference type="ChEBI" id="CHEBI:78442"/>
        <dbReference type="ChEBI" id="CHEBI:78522"/>
    </reaction>
</comment>
<evidence type="ECO:0000256" key="4">
    <source>
        <dbReference type="ARBA" id="ARBA00022884"/>
    </source>
</evidence>
<dbReference type="GO" id="GO:0106026">
    <property type="term" value="F:Gly-tRNA(Ala) deacylase activity"/>
    <property type="evidence" value="ECO:0007669"/>
    <property type="project" value="UniProtKB-UniRule"/>
</dbReference>
<dbReference type="EC" id="3.1.1.-" evidence="5"/>
<dbReference type="GO" id="GO:0043908">
    <property type="term" value="F:Ser(Gly)-tRNA(Ala) hydrolase activity"/>
    <property type="evidence" value="ECO:0007669"/>
    <property type="project" value="UniProtKB-UniRule"/>
</dbReference>
<dbReference type="InterPro" id="IPR023509">
    <property type="entry name" value="DTD-like_sf"/>
</dbReference>
<organism evidence="7 9">
    <name type="scientific">Latilactobacillus curvatus</name>
    <name type="common">Lactobacillus curvatus</name>
    <dbReference type="NCBI Taxonomy" id="28038"/>
    <lineage>
        <taxon>Bacteria</taxon>
        <taxon>Bacillati</taxon>
        <taxon>Bacillota</taxon>
        <taxon>Bacilli</taxon>
        <taxon>Lactobacillales</taxon>
        <taxon>Lactobacillaceae</taxon>
        <taxon>Latilactobacillus</taxon>
    </lineage>
</organism>
<evidence type="ECO:0000256" key="1">
    <source>
        <dbReference type="ARBA" id="ARBA00009673"/>
    </source>
</evidence>
<dbReference type="EMBL" id="CP022474">
    <property type="protein sequence ID" value="ASN60366.1"/>
    <property type="molecule type" value="Genomic_DNA"/>
</dbReference>
<gene>
    <name evidence="5" type="primary">dtd</name>
    <name evidence="6" type="ORF">CG419_06790</name>
    <name evidence="7" type="ORF">DT351_06735</name>
</gene>
<dbReference type="RefSeq" id="WP_065825765.1">
    <property type="nucleotide sequence ID" value="NZ_CBCPIN010000020.1"/>
</dbReference>
<keyword evidence="4 5" id="KW-0694">RNA-binding</keyword>
<comment type="similarity">
    <text evidence="1 5">Belongs to the DTD family.</text>
</comment>
<dbReference type="GO" id="GO:0019478">
    <property type="term" value="P:D-amino acid catabolic process"/>
    <property type="evidence" value="ECO:0007669"/>
    <property type="project" value="UniProtKB-UniRule"/>
</dbReference>
<dbReference type="EC" id="3.1.1.96" evidence="5"/>
<evidence type="ECO:0000313" key="8">
    <source>
        <dbReference type="Proteomes" id="UP000199749"/>
    </source>
</evidence>
<dbReference type="NCBIfam" id="TIGR00256">
    <property type="entry name" value="D-aminoacyl-tRNA deacylase"/>
    <property type="match status" value="1"/>
</dbReference>
<name>A0A1B2A7S8_LATCU</name>
<accession>A0A1B2A7S8</accession>
<protein>
    <recommendedName>
        <fullName evidence="5">D-aminoacyl-tRNA deacylase</fullName>
        <shortName evidence="5">DTD</shortName>
        <ecNumber evidence="5">3.1.1.96</ecNumber>
    </recommendedName>
    <alternativeName>
        <fullName evidence="5">Gly-tRNA(Ala) deacylase</fullName>
        <ecNumber evidence="5">3.1.1.-</ecNumber>
    </alternativeName>
</protein>
<evidence type="ECO:0000313" key="6">
    <source>
        <dbReference type="EMBL" id="ASN60366.1"/>
    </source>
</evidence>
<dbReference type="GO" id="GO:0005737">
    <property type="term" value="C:cytoplasm"/>
    <property type="evidence" value="ECO:0007669"/>
    <property type="project" value="UniProtKB-SubCell"/>
</dbReference>
<comment type="subcellular location">
    <subcellularLocation>
        <location evidence="5">Cytoplasm</location>
    </subcellularLocation>
</comment>
<dbReference type="SUPFAM" id="SSF69500">
    <property type="entry name" value="DTD-like"/>
    <property type="match status" value="1"/>
</dbReference>
<evidence type="ECO:0000313" key="7">
    <source>
        <dbReference type="EMBL" id="AXN36076.1"/>
    </source>
</evidence>
<keyword evidence="2 5" id="KW-0963">Cytoplasm</keyword>
<keyword evidence="5" id="KW-0378">Hydrolase</keyword>
<sequence>MRVVLQRVSQASVTIDQTIVGKINQGFLLLVGICDDDTEADLDYLVKKISQLRVFEDPDGKMNLALAQVDGAILSVSQFTLFASTKKGNRPSFTAAGKPDYAKRLYEQFNQKLAATGIPVATGEFGADMQVALVNDGPVTILFDTKENG</sequence>
<dbReference type="GO" id="GO:0051500">
    <property type="term" value="F:D-tyrosyl-tRNA(Tyr) deacylase activity"/>
    <property type="evidence" value="ECO:0007669"/>
    <property type="project" value="TreeGrafter"/>
</dbReference>
<dbReference type="GO" id="GO:0000049">
    <property type="term" value="F:tRNA binding"/>
    <property type="evidence" value="ECO:0007669"/>
    <property type="project" value="UniProtKB-UniRule"/>
</dbReference>
<reference evidence="6 8" key="1">
    <citation type="submission" date="2017-07" db="EMBL/GenBank/DDBJ databases">
        <title>Lactobacillus curvatus MRS6 whole genome.</title>
        <authorList>
            <person name="Jans C."/>
            <person name="Lagler S."/>
            <person name="Lacroix C."/>
            <person name="Meile L."/>
            <person name="Stevens M.J.A."/>
        </authorList>
    </citation>
    <scope>NUCLEOTIDE SEQUENCE [LARGE SCALE GENOMIC DNA]</scope>
    <source>
        <strain evidence="6 8">MRS6</strain>
    </source>
</reference>
<dbReference type="Gene3D" id="3.50.80.10">
    <property type="entry name" value="D-tyrosyl-tRNA(Tyr) deacylase"/>
    <property type="match status" value="1"/>
</dbReference>
<dbReference type="InterPro" id="IPR003732">
    <property type="entry name" value="Daa-tRNA_deacyls_DTD"/>
</dbReference>
<proteinExistence type="inferred from homology"/>
<dbReference type="Pfam" id="PF02580">
    <property type="entry name" value="Tyr_Deacylase"/>
    <property type="match status" value="1"/>
</dbReference>
<dbReference type="PANTHER" id="PTHR10472:SF5">
    <property type="entry name" value="D-AMINOACYL-TRNA DEACYLASE 1"/>
    <property type="match status" value="1"/>
</dbReference>
<dbReference type="EMBL" id="CP031003">
    <property type="protein sequence ID" value="AXN36076.1"/>
    <property type="molecule type" value="Genomic_DNA"/>
</dbReference>
<dbReference type="Proteomes" id="UP000199749">
    <property type="component" value="Chromosome"/>
</dbReference>
<reference evidence="7 9" key="2">
    <citation type="submission" date="2018-07" db="EMBL/GenBank/DDBJ databases">
        <title>Lactobacillus curvatus genome sequence.</title>
        <authorList>
            <person name="Prechtl R."/>
        </authorList>
    </citation>
    <scope>NUCLEOTIDE SEQUENCE [LARGE SCALE GENOMIC DNA]</scope>
    <source>
        <strain evidence="7 9">TMW 1.1928</strain>
    </source>
</reference>
<dbReference type="HAMAP" id="MF_00518">
    <property type="entry name" value="Deacylase_Dtd"/>
    <property type="match status" value="1"/>
</dbReference>
<dbReference type="OrthoDB" id="9801395at2"/>
<dbReference type="CDD" id="cd00563">
    <property type="entry name" value="Dtyr_deacylase"/>
    <property type="match status" value="1"/>
</dbReference>
<comment type="catalytic activity">
    <reaction evidence="5">
        <text>a D-aminoacyl-tRNA + H2O = a tRNA + a D-alpha-amino acid + H(+)</text>
        <dbReference type="Rhea" id="RHEA:13953"/>
        <dbReference type="Rhea" id="RHEA-COMP:10123"/>
        <dbReference type="Rhea" id="RHEA-COMP:10124"/>
        <dbReference type="ChEBI" id="CHEBI:15377"/>
        <dbReference type="ChEBI" id="CHEBI:15378"/>
        <dbReference type="ChEBI" id="CHEBI:59871"/>
        <dbReference type="ChEBI" id="CHEBI:78442"/>
        <dbReference type="ChEBI" id="CHEBI:79333"/>
        <dbReference type="EC" id="3.1.1.96"/>
    </reaction>
</comment>
<comment type="function">
    <text evidence="5">An aminoacyl-tRNA editing enzyme that deacylates mischarged D-aminoacyl-tRNAs. Also deacylates mischarged glycyl-tRNA(Ala), protecting cells against glycine mischarging by AlaRS. Acts via tRNA-based rather than protein-based catalysis; rejects L-amino acids rather than detecting D-amino acids in the active site. By recycling D-aminoacyl-tRNA to D-amino acids and free tRNA molecules, this enzyme counteracts the toxicity associated with the formation of D-aminoacyl-tRNA entities in vivo and helps enforce protein L-homochirality.</text>
</comment>
<comment type="subunit">
    <text evidence="5">Homodimer.</text>
</comment>
<dbReference type="PANTHER" id="PTHR10472">
    <property type="entry name" value="D-TYROSYL-TRNA TYR DEACYLASE"/>
    <property type="match status" value="1"/>
</dbReference>
<dbReference type="FunFam" id="3.50.80.10:FF:000001">
    <property type="entry name" value="D-aminoacyl-tRNA deacylase"/>
    <property type="match status" value="1"/>
</dbReference>
<dbReference type="AlphaFoldDB" id="A0A1B2A7S8"/>